<evidence type="ECO:0000256" key="6">
    <source>
        <dbReference type="ARBA" id="ARBA00022840"/>
    </source>
</evidence>
<evidence type="ECO:0000256" key="2">
    <source>
        <dbReference type="ARBA" id="ARBA00012135"/>
    </source>
</evidence>
<dbReference type="AlphaFoldDB" id="A0A1G5HB62"/>
<dbReference type="GO" id="GO:0009228">
    <property type="term" value="P:thiamine biosynthetic process"/>
    <property type="evidence" value="ECO:0007669"/>
    <property type="project" value="InterPro"/>
</dbReference>
<dbReference type="RefSeq" id="WP_092212232.1">
    <property type="nucleotide sequence ID" value="NZ_FMUX01000013.1"/>
</dbReference>
<keyword evidence="3" id="KW-0808">Transferase</keyword>
<dbReference type="EC" id="2.7.1.49" evidence="2"/>
<dbReference type="GO" id="GO:0005829">
    <property type="term" value="C:cytosol"/>
    <property type="evidence" value="ECO:0007669"/>
    <property type="project" value="TreeGrafter"/>
</dbReference>
<dbReference type="GO" id="GO:0008972">
    <property type="term" value="F:phosphomethylpyrimidine kinase activity"/>
    <property type="evidence" value="ECO:0007669"/>
    <property type="project" value="InterPro"/>
</dbReference>
<dbReference type="PANTHER" id="PTHR20858:SF17">
    <property type="entry name" value="HYDROXYMETHYLPYRIMIDINE_PHOSPHOMETHYLPYRIMIDINE KINASE THI20-RELATED"/>
    <property type="match status" value="1"/>
</dbReference>
<protein>
    <recommendedName>
        <fullName evidence="2">hydroxymethylpyrimidine kinase</fullName>
        <ecNumber evidence="2">2.7.1.49</ecNumber>
    </recommendedName>
</protein>
<feature type="domain" description="Pyridoxamine kinase/Phosphomethylpyrimidine kinase" evidence="7">
    <location>
        <begin position="13"/>
        <end position="260"/>
    </location>
</feature>
<dbReference type="OrthoDB" id="9810880at2"/>
<dbReference type="Pfam" id="PF08543">
    <property type="entry name" value="Phos_pyr_kin"/>
    <property type="match status" value="1"/>
</dbReference>
<dbReference type="EMBL" id="FMUX01000013">
    <property type="protein sequence ID" value="SCY60911.1"/>
    <property type="molecule type" value="Genomic_DNA"/>
</dbReference>
<evidence type="ECO:0000259" key="7">
    <source>
        <dbReference type="Pfam" id="PF08543"/>
    </source>
</evidence>
<dbReference type="InterPro" id="IPR013749">
    <property type="entry name" value="PM/HMP-P_kinase-1"/>
</dbReference>
<keyword evidence="5 8" id="KW-0418">Kinase</keyword>
<comment type="pathway">
    <text evidence="1">Cofactor biosynthesis; thiamine diphosphate biosynthesis.</text>
</comment>
<keyword evidence="9" id="KW-1185">Reference proteome</keyword>
<dbReference type="STRING" id="419481.SAMN05216233_11361"/>
<reference evidence="8 9" key="1">
    <citation type="submission" date="2016-10" db="EMBL/GenBank/DDBJ databases">
        <authorList>
            <person name="de Groot N.N."/>
        </authorList>
    </citation>
    <scope>NUCLEOTIDE SEQUENCE [LARGE SCALE GENOMIC DNA]</scope>
    <source>
        <strain evidence="8 9">AA1</strain>
    </source>
</reference>
<dbReference type="InterPro" id="IPR029056">
    <property type="entry name" value="Ribokinase-like"/>
</dbReference>
<keyword evidence="4" id="KW-0547">Nucleotide-binding</keyword>
<dbReference type="Proteomes" id="UP000198870">
    <property type="component" value="Unassembled WGS sequence"/>
</dbReference>
<dbReference type="GO" id="GO:0008902">
    <property type="term" value="F:hydroxymethylpyrimidine kinase activity"/>
    <property type="evidence" value="ECO:0007669"/>
    <property type="project" value="UniProtKB-EC"/>
</dbReference>
<evidence type="ECO:0000256" key="3">
    <source>
        <dbReference type="ARBA" id="ARBA00022679"/>
    </source>
</evidence>
<dbReference type="UniPathway" id="UPA00060">
    <property type="reaction ID" value="UER00138"/>
</dbReference>
<dbReference type="InterPro" id="IPR004399">
    <property type="entry name" value="HMP/HMP-P_kinase_dom"/>
</dbReference>
<keyword evidence="6" id="KW-0067">ATP-binding</keyword>
<dbReference type="SUPFAM" id="SSF53613">
    <property type="entry name" value="Ribokinase-like"/>
    <property type="match status" value="1"/>
</dbReference>
<evidence type="ECO:0000313" key="9">
    <source>
        <dbReference type="Proteomes" id="UP000198870"/>
    </source>
</evidence>
<dbReference type="FunFam" id="3.40.1190.20:FF:000003">
    <property type="entry name" value="Phosphomethylpyrimidine kinase ThiD"/>
    <property type="match status" value="1"/>
</dbReference>
<dbReference type="GO" id="GO:0009229">
    <property type="term" value="P:thiamine diphosphate biosynthetic process"/>
    <property type="evidence" value="ECO:0007669"/>
    <property type="project" value="UniProtKB-UniPathway"/>
</dbReference>
<dbReference type="NCBIfam" id="TIGR00097">
    <property type="entry name" value="HMP-P_kinase"/>
    <property type="match status" value="1"/>
</dbReference>
<name>A0A1G5HB62_9BACT</name>
<dbReference type="GO" id="GO:0005524">
    <property type="term" value="F:ATP binding"/>
    <property type="evidence" value="ECO:0007669"/>
    <property type="project" value="UniProtKB-KW"/>
</dbReference>
<dbReference type="PANTHER" id="PTHR20858">
    <property type="entry name" value="PHOSPHOMETHYLPYRIMIDINE KINASE"/>
    <property type="match status" value="1"/>
</dbReference>
<organism evidence="8 9">
    <name type="scientific">Desulfoluna spongiiphila</name>
    <dbReference type="NCBI Taxonomy" id="419481"/>
    <lineage>
        <taxon>Bacteria</taxon>
        <taxon>Pseudomonadati</taxon>
        <taxon>Thermodesulfobacteriota</taxon>
        <taxon>Desulfobacteria</taxon>
        <taxon>Desulfobacterales</taxon>
        <taxon>Desulfolunaceae</taxon>
        <taxon>Desulfoluna</taxon>
    </lineage>
</organism>
<evidence type="ECO:0000313" key="8">
    <source>
        <dbReference type="EMBL" id="SCY60911.1"/>
    </source>
</evidence>
<evidence type="ECO:0000256" key="5">
    <source>
        <dbReference type="ARBA" id="ARBA00022777"/>
    </source>
</evidence>
<proteinExistence type="predicted"/>
<evidence type="ECO:0000256" key="4">
    <source>
        <dbReference type="ARBA" id="ARBA00022741"/>
    </source>
</evidence>
<dbReference type="Gene3D" id="3.40.1190.20">
    <property type="match status" value="1"/>
</dbReference>
<gene>
    <name evidence="8" type="ORF">SAMN05216233_11361</name>
</gene>
<dbReference type="CDD" id="cd01169">
    <property type="entry name" value="HMPP_kinase"/>
    <property type="match status" value="1"/>
</dbReference>
<evidence type="ECO:0000256" key="1">
    <source>
        <dbReference type="ARBA" id="ARBA00004948"/>
    </source>
</evidence>
<sequence>MTPPRVLAVAGSDSCAGAGLQADLKTLASLGCYGMTAVTAVTAQNTRGVSRVMPVPPDMVRAQMEAVLEDIGADAVKIGMLGSPENAEAVGEILGTLKGVPVVLDPVMAAQSGDGLNAEETPRALLAHVMPRVTVMTPNIPEAEKLTGLVVASLDGMEAAARRLVAMGCSNVLLKGGHFGGHDCPDLLFEGETGQLTRFAAPRIETRNDHGTGCTLASALAAYLARGLSLCEAARQAKTYTSGALQGAVSQQLGSGHGPLAHFHSGLL</sequence>
<accession>A0A1G5HB62</accession>